<dbReference type="Proteomes" id="UP000014216">
    <property type="component" value="Unassembled WGS sequence"/>
</dbReference>
<dbReference type="PROSITE" id="PS50910">
    <property type="entry name" value="HEPN"/>
    <property type="match status" value="1"/>
</dbReference>
<comment type="caution">
    <text evidence="2">The sequence shown here is derived from an EMBL/GenBank/DDBJ whole genome shotgun (WGS) entry which is preliminary data.</text>
</comment>
<sequence length="131" mass="15785">MDIKEHIKYWLDSADHDWDTVQSLFSAAKYDWCLFIGHLVLEKILKALYVQANNNQLPPKTHNLVKLARLSKLDLSMEQEILLDEVNDFNLEVRYPQYKSEFYKRCTRKFSADYYQKINETMIWLKSQIKY</sequence>
<dbReference type="OrthoDB" id="9808176at2"/>
<dbReference type="InterPro" id="IPR007842">
    <property type="entry name" value="HEPN_dom"/>
</dbReference>
<keyword evidence="3" id="KW-1185">Reference proteome</keyword>
<evidence type="ECO:0000259" key="1">
    <source>
        <dbReference type="PROSITE" id="PS50910"/>
    </source>
</evidence>
<dbReference type="Pfam" id="PF05168">
    <property type="entry name" value="HEPN"/>
    <property type="match status" value="1"/>
</dbReference>
<evidence type="ECO:0000313" key="2">
    <source>
        <dbReference type="EMBL" id="EMS77707.1"/>
    </source>
</evidence>
<dbReference type="EMBL" id="APJX01000013">
    <property type="protein sequence ID" value="EMS77707.1"/>
    <property type="molecule type" value="Genomic_DNA"/>
</dbReference>
<reference evidence="2 3" key="1">
    <citation type="journal article" date="2013" name="Genome Announc.">
        <title>Draft Genome Sequence of Desulfotignum phosphitoxidans DSM 13687 Strain FiPS-3.</title>
        <authorList>
            <person name="Poehlein A."/>
            <person name="Daniel R."/>
            <person name="Simeonova D.D."/>
        </authorList>
    </citation>
    <scope>NUCLEOTIDE SEQUENCE [LARGE SCALE GENOMIC DNA]</scope>
    <source>
        <strain evidence="2 3">DSM 13687</strain>
    </source>
</reference>
<dbReference type="AlphaFoldDB" id="S0G0J4"/>
<feature type="domain" description="HEPN" evidence="1">
    <location>
        <begin position="11"/>
        <end position="122"/>
    </location>
</feature>
<dbReference type="SUPFAM" id="SSF81593">
    <property type="entry name" value="Nucleotidyltransferase substrate binding subunit/domain"/>
    <property type="match status" value="1"/>
</dbReference>
<name>S0G0J4_9BACT</name>
<dbReference type="Gene3D" id="1.20.120.330">
    <property type="entry name" value="Nucleotidyltransferases domain 2"/>
    <property type="match status" value="1"/>
</dbReference>
<accession>S0G0J4</accession>
<gene>
    <name evidence="2" type="ORF">Dpo_13c01050</name>
</gene>
<proteinExistence type="predicted"/>
<dbReference type="SMART" id="SM00748">
    <property type="entry name" value="HEPN"/>
    <property type="match status" value="1"/>
</dbReference>
<dbReference type="RefSeq" id="WP_006968401.1">
    <property type="nucleotide sequence ID" value="NZ_APJX01000013.1"/>
</dbReference>
<organism evidence="2 3">
    <name type="scientific">Desulfotignum phosphitoxidans DSM 13687</name>
    <dbReference type="NCBI Taxonomy" id="1286635"/>
    <lineage>
        <taxon>Bacteria</taxon>
        <taxon>Pseudomonadati</taxon>
        <taxon>Thermodesulfobacteriota</taxon>
        <taxon>Desulfobacteria</taxon>
        <taxon>Desulfobacterales</taxon>
        <taxon>Desulfobacteraceae</taxon>
        <taxon>Desulfotignum</taxon>
    </lineage>
</organism>
<evidence type="ECO:0000313" key="3">
    <source>
        <dbReference type="Proteomes" id="UP000014216"/>
    </source>
</evidence>
<protein>
    <submittedName>
        <fullName evidence="2">HEPN domain-containing protein</fullName>
    </submittedName>
</protein>